<dbReference type="Proteomes" id="UP000485880">
    <property type="component" value="Unassembled WGS sequence"/>
</dbReference>
<accession>A0A4U8Z1H6</accession>
<dbReference type="RefSeq" id="WP_134489441.1">
    <property type="nucleotide sequence ID" value="NZ_CABFMQ020000001.1"/>
</dbReference>
<dbReference type="EMBL" id="CABFMQ020000001">
    <property type="protein sequence ID" value="VTZ48527.1"/>
    <property type="molecule type" value="Genomic_DNA"/>
</dbReference>
<evidence type="ECO:0000313" key="2">
    <source>
        <dbReference type="EMBL" id="VTZ48527.1"/>
    </source>
</evidence>
<gene>
    <name evidence="2" type="primary">fdh2D</name>
    <name evidence="2" type="ORF">MPC4_10483</name>
    <name evidence="1" type="ORF">MTUNDRAET4_2293</name>
</gene>
<protein>
    <submittedName>
        <fullName evidence="1 2">Formate dehydrogenase</fullName>
    </submittedName>
</protein>
<reference evidence="1 3" key="1">
    <citation type="submission" date="2019-03" db="EMBL/GenBank/DDBJ databases">
        <authorList>
            <person name="Kox A.R. M."/>
        </authorList>
    </citation>
    <scope>NUCLEOTIDE SEQUENCE [LARGE SCALE GENOMIC DNA]</scope>
    <source>
        <strain evidence="1">MTUNDRAET4 annotated genome</strain>
    </source>
</reference>
<organism evidence="1 3">
    <name type="scientific">Methylocella tundrae</name>
    <dbReference type="NCBI Taxonomy" id="227605"/>
    <lineage>
        <taxon>Bacteria</taxon>
        <taxon>Pseudomonadati</taxon>
        <taxon>Pseudomonadota</taxon>
        <taxon>Alphaproteobacteria</taxon>
        <taxon>Hyphomicrobiales</taxon>
        <taxon>Beijerinckiaceae</taxon>
        <taxon>Methylocella</taxon>
    </lineage>
</organism>
<dbReference type="AlphaFoldDB" id="A0A4U8Z1H6"/>
<keyword evidence="4" id="KW-1185">Reference proteome</keyword>
<dbReference type="Proteomes" id="UP000294360">
    <property type="component" value="Chromosome"/>
</dbReference>
<evidence type="ECO:0000313" key="4">
    <source>
        <dbReference type="Proteomes" id="UP000485880"/>
    </source>
</evidence>
<name>A0A4U8Z1H6_METTU</name>
<dbReference type="Pfam" id="PF11390">
    <property type="entry name" value="FdsD"/>
    <property type="match status" value="1"/>
</dbReference>
<reference evidence="2 4" key="2">
    <citation type="submission" date="2019-05" db="EMBL/GenBank/DDBJ databases">
        <authorList>
            <person name="Farhan Ul Haque M."/>
        </authorList>
    </citation>
    <scope>NUCLEOTIDE SEQUENCE [LARGE SCALE GENOMIC DNA]</scope>
    <source>
        <strain evidence="2">2</strain>
    </source>
</reference>
<evidence type="ECO:0000313" key="1">
    <source>
        <dbReference type="EMBL" id="VFU09186.1"/>
    </source>
</evidence>
<sequence>MSPDRLIYMANQIGKYFSSQRHTDPAAGIADHLAKFWDPSMRAKIIEHLEHGGAGLDLDVKSAVRLLAARDPSRSADSAA</sequence>
<dbReference type="InterPro" id="IPR021074">
    <property type="entry name" value="Formate_DH_dsu"/>
</dbReference>
<proteinExistence type="predicted"/>
<dbReference type="EMBL" id="LR536450">
    <property type="protein sequence ID" value="VFU09186.1"/>
    <property type="molecule type" value="Genomic_DNA"/>
</dbReference>
<dbReference type="KEGG" id="mtun:MTUNDRAET4_2293"/>
<dbReference type="OrthoDB" id="7409377at2"/>
<evidence type="ECO:0000313" key="3">
    <source>
        <dbReference type="Proteomes" id="UP000294360"/>
    </source>
</evidence>